<dbReference type="AlphaFoldDB" id="A0AAE0R6V4"/>
<name>A0AAE0R6V4_9TELE</name>
<protein>
    <recommendedName>
        <fullName evidence="1">Myb/SANT-like DNA-binding domain-containing protein 1</fullName>
    </recommendedName>
</protein>
<accession>A0AAE0R6V4</accession>
<evidence type="ECO:0000313" key="4">
    <source>
        <dbReference type="EMBL" id="KAK3545303.1"/>
    </source>
</evidence>
<dbReference type="Pfam" id="PF13837">
    <property type="entry name" value="Myb_DNA-bind_4"/>
    <property type="match status" value="1"/>
</dbReference>
<dbReference type="InterPro" id="IPR026095">
    <property type="entry name" value="Myb/SANT-like_DNA-bd_dom_prot"/>
</dbReference>
<feature type="compositionally biased region" description="Polar residues" evidence="2">
    <location>
        <begin position="97"/>
        <end position="114"/>
    </location>
</feature>
<dbReference type="PANTHER" id="PTHR22666">
    <property type="entry name" value="MYB_SANT-LIKE DNA-BINDING DOMAIN-CONTAINING PROTEIN 1"/>
    <property type="match status" value="1"/>
</dbReference>
<evidence type="ECO:0000256" key="2">
    <source>
        <dbReference type="SAM" id="MobiDB-lite"/>
    </source>
</evidence>
<evidence type="ECO:0000256" key="1">
    <source>
        <dbReference type="ARBA" id="ARBA00070622"/>
    </source>
</evidence>
<feature type="domain" description="Myb/SANT-like DNA-binding" evidence="3">
    <location>
        <begin position="2"/>
        <end position="83"/>
    </location>
</feature>
<keyword evidence="5" id="KW-1185">Reference proteome</keyword>
<sequence length="235" mass="26000">MKGLLYIWEEYVTELKKAKRNAKIYEMMAKRLYDLTGEHRHREEIKMKITNMTFQYRQVKLKHTTSSGGGTPDWPYYKSIERILSKIPEHTHMSPLDPQNTGASTSQPETSVPQAGTPVIGFLPEYTGSSEEREVKEEDDDEGTEVSVSAYEEAAIVAQYITAPQEAACDGSDAERTEEDEPCCGGHMPRGATCNAPAKLPASTKPAASGANDELAGEDDSIHNPPYKHAYLSVT</sequence>
<dbReference type="Proteomes" id="UP001274896">
    <property type="component" value="Unassembled WGS sequence"/>
</dbReference>
<evidence type="ECO:0000259" key="3">
    <source>
        <dbReference type="Pfam" id="PF13837"/>
    </source>
</evidence>
<dbReference type="FunFam" id="1.10.10.60:FF:000135">
    <property type="entry name" value="Myb/SANT-like DNA-binding domain containing 1"/>
    <property type="match status" value="1"/>
</dbReference>
<organism evidence="4 5">
    <name type="scientific">Hemibagrus guttatus</name>
    <dbReference type="NCBI Taxonomy" id="175788"/>
    <lineage>
        <taxon>Eukaryota</taxon>
        <taxon>Metazoa</taxon>
        <taxon>Chordata</taxon>
        <taxon>Craniata</taxon>
        <taxon>Vertebrata</taxon>
        <taxon>Euteleostomi</taxon>
        <taxon>Actinopterygii</taxon>
        <taxon>Neopterygii</taxon>
        <taxon>Teleostei</taxon>
        <taxon>Ostariophysi</taxon>
        <taxon>Siluriformes</taxon>
        <taxon>Bagridae</taxon>
        <taxon>Hemibagrus</taxon>
    </lineage>
</organism>
<proteinExistence type="predicted"/>
<dbReference type="PANTHER" id="PTHR22666:SF3">
    <property type="entry name" value="MYB_SANT-LIKE DNA-BINDING DOMAIN-CONTAINING PROTEIN 1"/>
    <property type="match status" value="1"/>
</dbReference>
<gene>
    <name evidence="4" type="ORF">QTP70_003655</name>
</gene>
<dbReference type="EMBL" id="JAUCMX010000005">
    <property type="protein sequence ID" value="KAK3545303.1"/>
    <property type="molecule type" value="Genomic_DNA"/>
</dbReference>
<evidence type="ECO:0000313" key="5">
    <source>
        <dbReference type="Proteomes" id="UP001274896"/>
    </source>
</evidence>
<feature type="region of interest" description="Disordered" evidence="2">
    <location>
        <begin position="91"/>
        <end position="144"/>
    </location>
</feature>
<dbReference type="GO" id="GO:0045893">
    <property type="term" value="P:positive regulation of DNA-templated transcription"/>
    <property type="evidence" value="ECO:0007669"/>
    <property type="project" value="TreeGrafter"/>
</dbReference>
<feature type="region of interest" description="Disordered" evidence="2">
    <location>
        <begin position="195"/>
        <end position="235"/>
    </location>
</feature>
<reference evidence="4" key="1">
    <citation type="submission" date="2023-06" db="EMBL/GenBank/DDBJ databases">
        <title>Male Hemibagrus guttatus genome.</title>
        <authorList>
            <person name="Bian C."/>
        </authorList>
    </citation>
    <scope>NUCLEOTIDE SEQUENCE</scope>
    <source>
        <strain evidence="4">Male_cb2023</strain>
        <tissue evidence="4">Muscle</tissue>
    </source>
</reference>
<comment type="caution">
    <text evidence="4">The sequence shown here is derived from an EMBL/GenBank/DDBJ whole genome shotgun (WGS) entry which is preliminary data.</text>
</comment>
<dbReference type="InterPro" id="IPR044822">
    <property type="entry name" value="Myb_DNA-bind_4"/>
</dbReference>
<dbReference type="GO" id="GO:0016604">
    <property type="term" value="C:nuclear body"/>
    <property type="evidence" value="ECO:0007669"/>
    <property type="project" value="TreeGrafter"/>
</dbReference>